<reference evidence="2 3" key="1">
    <citation type="submission" date="2018-09" db="EMBL/GenBank/DDBJ databases">
        <title>YIM PH 21725 draft genome.</title>
        <authorList>
            <person name="Miao C."/>
        </authorList>
    </citation>
    <scope>NUCLEOTIDE SEQUENCE [LARGE SCALE GENOMIC DNA]</scope>
    <source>
        <strain evidence="3">YIM PH21725</strain>
    </source>
</reference>
<evidence type="ECO:0000313" key="2">
    <source>
        <dbReference type="EMBL" id="RJQ92314.1"/>
    </source>
</evidence>
<organism evidence="2 3">
    <name type="scientific">Amycolatopsis panacis</name>
    <dbReference type="NCBI Taxonomy" id="2340917"/>
    <lineage>
        <taxon>Bacteria</taxon>
        <taxon>Bacillati</taxon>
        <taxon>Actinomycetota</taxon>
        <taxon>Actinomycetes</taxon>
        <taxon>Pseudonocardiales</taxon>
        <taxon>Pseudonocardiaceae</taxon>
        <taxon>Amycolatopsis</taxon>
    </lineage>
</organism>
<dbReference type="EMBL" id="QZFV01000010">
    <property type="protein sequence ID" value="RJQ92314.1"/>
    <property type="molecule type" value="Genomic_DNA"/>
</dbReference>
<dbReference type="Proteomes" id="UP000285112">
    <property type="component" value="Unassembled WGS sequence"/>
</dbReference>
<name>A0A419IBN0_9PSEU</name>
<accession>A0A419IBN0</accession>
<comment type="caution">
    <text evidence="2">The sequence shown here is derived from an EMBL/GenBank/DDBJ whole genome shotgun (WGS) entry which is preliminary data.</text>
</comment>
<protein>
    <submittedName>
        <fullName evidence="2">Uncharacterized protein</fullName>
    </submittedName>
</protein>
<dbReference type="RefSeq" id="WP_120021376.1">
    <property type="nucleotide sequence ID" value="NZ_QZFV01000010.1"/>
</dbReference>
<feature type="region of interest" description="Disordered" evidence="1">
    <location>
        <begin position="76"/>
        <end position="112"/>
    </location>
</feature>
<dbReference type="OrthoDB" id="3636374at2"/>
<evidence type="ECO:0000313" key="3">
    <source>
        <dbReference type="Proteomes" id="UP000285112"/>
    </source>
</evidence>
<sequence>MTAVIYLDPAVPRPVIDGAWHLARLTETVPALGDEIETLRGASALVEYAPMAARTAQRTHCPQLPGETLRETASAAFPQEQIARGPGRDTSRRCSPTSETRRNGWEGEPVGVSRCEGGRSVREIAAEAEIAAAVTSGTIGPLR</sequence>
<proteinExistence type="predicted"/>
<keyword evidence="3" id="KW-1185">Reference proteome</keyword>
<gene>
    <name evidence="2" type="ORF">D5S19_00630</name>
</gene>
<evidence type="ECO:0000256" key="1">
    <source>
        <dbReference type="SAM" id="MobiDB-lite"/>
    </source>
</evidence>
<dbReference type="AlphaFoldDB" id="A0A419IBN0"/>